<accession>A0A5E4QYI1</accession>
<dbReference type="AlphaFoldDB" id="A0A5E4QYI1"/>
<keyword evidence="2" id="KW-1185">Reference proteome</keyword>
<evidence type="ECO:0000313" key="2">
    <source>
        <dbReference type="Proteomes" id="UP000324832"/>
    </source>
</evidence>
<dbReference type="EMBL" id="FZQP02006310">
    <property type="protein sequence ID" value="VVD02742.1"/>
    <property type="molecule type" value="Genomic_DNA"/>
</dbReference>
<protein>
    <submittedName>
        <fullName evidence="1">Uncharacterized protein</fullName>
    </submittedName>
</protein>
<proteinExistence type="predicted"/>
<name>A0A5E4QYI1_9NEOP</name>
<sequence length="107" mass="12079">MHLRAHEEEVCMKLVFACGVCKRAFRNDIEAQEHTAKSTECIEEFTKMLKGEEVDQLSPTSGVVRSSNKYSAAMISSLTDAARSIIRVVRIEKAFRCEYSCSTWSIP</sequence>
<evidence type="ECO:0000313" key="1">
    <source>
        <dbReference type="EMBL" id="VVD02742.1"/>
    </source>
</evidence>
<reference evidence="1 2" key="1">
    <citation type="submission" date="2017-07" db="EMBL/GenBank/DDBJ databases">
        <authorList>
            <person name="Talla V."/>
            <person name="Backstrom N."/>
        </authorList>
    </citation>
    <scope>NUCLEOTIDE SEQUENCE [LARGE SCALE GENOMIC DNA]</scope>
</reference>
<organism evidence="1 2">
    <name type="scientific">Leptidea sinapis</name>
    <dbReference type="NCBI Taxonomy" id="189913"/>
    <lineage>
        <taxon>Eukaryota</taxon>
        <taxon>Metazoa</taxon>
        <taxon>Ecdysozoa</taxon>
        <taxon>Arthropoda</taxon>
        <taxon>Hexapoda</taxon>
        <taxon>Insecta</taxon>
        <taxon>Pterygota</taxon>
        <taxon>Neoptera</taxon>
        <taxon>Endopterygota</taxon>
        <taxon>Lepidoptera</taxon>
        <taxon>Glossata</taxon>
        <taxon>Ditrysia</taxon>
        <taxon>Papilionoidea</taxon>
        <taxon>Pieridae</taxon>
        <taxon>Dismorphiinae</taxon>
        <taxon>Leptidea</taxon>
    </lineage>
</organism>
<gene>
    <name evidence="1" type="ORF">LSINAPIS_LOCUS12897</name>
</gene>
<dbReference type="Proteomes" id="UP000324832">
    <property type="component" value="Unassembled WGS sequence"/>
</dbReference>